<organism evidence="2 18">
    <name type="scientific">Listeria monocytogenes</name>
    <dbReference type="NCBI Taxonomy" id="1639"/>
    <lineage>
        <taxon>Bacteria</taxon>
        <taxon>Bacillati</taxon>
        <taxon>Bacillota</taxon>
        <taxon>Bacilli</taxon>
        <taxon>Bacillales</taxon>
        <taxon>Listeriaceae</taxon>
        <taxon>Listeria</taxon>
    </lineage>
</organism>
<reference evidence="5 15" key="4">
    <citation type="submission" date="2018-06" db="EMBL/GenBank/DDBJ databases">
        <authorList>
            <consortium name="PulseNet: The National Subtyping Network for Foodborne Disease Surveillance"/>
            <person name="Tarr C.L."/>
            <person name="Trees E."/>
            <person name="Katz L.S."/>
            <person name="Carleton-Romer H.A."/>
            <person name="Stroika S."/>
            <person name="Kucerova Z."/>
            <person name="Roache K.F."/>
            <person name="Sabol A.L."/>
            <person name="Besser J."/>
            <person name="Gerner-Smidt P."/>
        </authorList>
    </citation>
    <scope>NUCLEOTIDE SEQUENCE [LARGE SCALE GENOMIC DNA]</scope>
    <source>
        <strain evidence="5 15">PNUSAL002180</strain>
    </source>
</reference>
<evidence type="ECO:0000313" key="13">
    <source>
        <dbReference type="EMBL" id="KAA9453024.1"/>
    </source>
</evidence>
<dbReference type="EMBL" id="AAASLB010000009">
    <property type="protein sequence ID" value="EAE4943055.1"/>
    <property type="molecule type" value="Genomic_DNA"/>
</dbReference>
<evidence type="ECO:0000313" key="6">
    <source>
        <dbReference type="EMBL" id="EAG9519539.1"/>
    </source>
</evidence>
<dbReference type="Proteomes" id="UP000843503">
    <property type="component" value="Unassembled WGS sequence"/>
</dbReference>
<dbReference type="EMBL" id="AABFVG010000009">
    <property type="protein sequence ID" value="EAH2282955.1"/>
    <property type="molecule type" value="Genomic_DNA"/>
</dbReference>
<dbReference type="Proteomes" id="UP000530452">
    <property type="component" value="Unassembled WGS sequence"/>
</dbReference>
<reference evidence="13 20" key="2">
    <citation type="submission" date="2018-04" db="EMBL/GenBank/DDBJ databases">
        <title>Genome Analysis of a Prevalent Clone of Listeria monocytogenes Sequence Type 87 in China.</title>
        <authorList>
            <person name="Wang Y."/>
        </authorList>
    </citation>
    <scope>NUCLEOTIDE SEQUENCE [LARGE SCALE GENOMIC DNA]</scope>
    <source>
        <strain evidence="13 20">ICDC_LM1523</strain>
    </source>
</reference>
<evidence type="ECO:0000313" key="8">
    <source>
        <dbReference type="EMBL" id="EAH3295154.1"/>
    </source>
</evidence>
<comment type="caution">
    <text evidence="2">The sequence shown here is derived from an EMBL/GenBank/DDBJ whole genome shotgun (WGS) entry which is preliminary data.</text>
</comment>
<dbReference type="EMBL" id="AAALRN010000005">
    <property type="protein sequence ID" value="EAD1185590.1"/>
    <property type="molecule type" value="Genomic_DNA"/>
</dbReference>
<dbReference type="EMBL" id="DABJAN010000001">
    <property type="protein sequence ID" value="HAJ9591879.1"/>
    <property type="molecule type" value="Genomic_DNA"/>
</dbReference>
<evidence type="ECO:0000313" key="20">
    <source>
        <dbReference type="Proteomes" id="UP000460224"/>
    </source>
</evidence>
<dbReference type="Proteomes" id="UP000403352">
    <property type="component" value="Unassembled WGS sequence"/>
</dbReference>
<gene>
    <name evidence="5" type="ORF">A8L61_13595</name>
    <name evidence="3" type="ORF">ART25_11720</name>
    <name evidence="9" type="ORF">BCZ19_13910</name>
    <name evidence="7" type="ORF">D4920_12790</name>
    <name evidence="6" type="ORF">D4B11_07120</name>
    <name evidence="8" type="ORF">D5N24_12150</name>
    <name evidence="13" type="ORF">DCK61_00810</name>
    <name evidence="1" type="ORF">DQ70_09965</name>
    <name evidence="4" type="ORF">E1W56_13485</name>
    <name evidence="11" type="ORF">GI949_12405</name>
    <name evidence="10" type="ORF">GYR60_04885</name>
    <name evidence="12" type="ORF">HQN34_000042</name>
    <name evidence="14" type="ORF">HZJ64_08265</name>
    <name evidence="2" type="ORF">QD52_10945</name>
</gene>
<dbReference type="Proteomes" id="UP000544530">
    <property type="component" value="Unassembled WGS sequence"/>
</dbReference>
<dbReference type="Proteomes" id="UP000533021">
    <property type="component" value="Unassembled WGS sequence"/>
</dbReference>
<dbReference type="EMBL" id="DAAJZA010000009">
    <property type="protein sequence ID" value="HAC1755770.1"/>
    <property type="molecule type" value="Genomic_DNA"/>
</dbReference>
<evidence type="ECO:0000313" key="2">
    <source>
        <dbReference type="EMBL" id="EAD1185590.1"/>
    </source>
</evidence>
<reference evidence="10" key="6">
    <citation type="submission" date="2020-01" db="EMBL/GenBank/DDBJ databases">
        <authorList>
            <consortium name="NCBI Pathogen Detection Project"/>
        </authorList>
    </citation>
    <scope>NUCLEOTIDE SEQUENCE</scope>
    <source>
        <strain evidence="12">2017-325981-023-01</strain>
        <strain evidence="10">CFIAFB20130012</strain>
        <strain evidence="11">DMG1500109</strain>
    </source>
</reference>
<evidence type="ECO:0000313" key="12">
    <source>
        <dbReference type="EMBL" id="HAJ9591879.1"/>
    </source>
</evidence>
<dbReference type="EMBL" id="AABAGT010000025">
    <property type="protein sequence ID" value="EAG0868299.1"/>
    <property type="molecule type" value="Genomic_DNA"/>
</dbReference>
<dbReference type="Proteomes" id="UP000460224">
    <property type="component" value="Unassembled WGS sequence"/>
</dbReference>
<evidence type="ECO:0000313" key="18">
    <source>
        <dbReference type="Proteomes" id="UP000403352"/>
    </source>
</evidence>
<sequence>MKKLDFNCNDANYNAEFLMKILTTLKDITKVKQFTIEMIDAVPNDQEQFKEEKGLFSEEVFDFNNLVKESHGINVDFKEIINILKQCRTVWELSILVVTSENELNDSGKVLCEVELIEGDLFTILYSEDFPIDLFLEEFSADEITIEG</sequence>
<evidence type="ECO:0000313" key="23">
    <source>
        <dbReference type="Proteomes" id="UP000544530"/>
    </source>
</evidence>
<dbReference type="AlphaFoldDB" id="A0A2Z5C293"/>
<dbReference type="Proteomes" id="UP000379076">
    <property type="component" value="Unassembled WGS sequence"/>
</dbReference>
<evidence type="ECO:0000313" key="21">
    <source>
        <dbReference type="Proteomes" id="UP000530452"/>
    </source>
</evidence>
<evidence type="ECO:0000313" key="19">
    <source>
        <dbReference type="Proteomes" id="UP000427828"/>
    </source>
</evidence>
<dbReference type="Proteomes" id="UP000358545">
    <property type="component" value="Unassembled WGS sequence"/>
</dbReference>
<dbReference type="EMBL" id="AALAQH010000010">
    <property type="protein sequence ID" value="ECX6925774.1"/>
    <property type="molecule type" value="Genomic_DNA"/>
</dbReference>
<evidence type="ECO:0000313" key="5">
    <source>
        <dbReference type="EMBL" id="EAG0868299.1"/>
    </source>
</evidence>
<name>A0A2Z5C293_LISMN</name>
<evidence type="ECO:0000313" key="26">
    <source>
        <dbReference type="Proteomes" id="UP000843503"/>
    </source>
</evidence>
<evidence type="ECO:0000313" key="11">
    <source>
        <dbReference type="EMBL" id="HAC1755770.1"/>
    </source>
</evidence>
<dbReference type="Proteomes" id="UP000840197">
    <property type="component" value="Unassembled WGS sequence"/>
</dbReference>
<reference evidence="16 17" key="3">
    <citation type="submission" date="2018-06" db="EMBL/GenBank/DDBJ databases">
        <authorList>
            <consortium name="GenomeTrakr: Next Generation Sequencing Network for Food Pathogen Tracability"/>
        </authorList>
    </citation>
    <scope>NUCLEOTIDE SEQUENCE [LARGE SCALE GENOMIC DNA]</scope>
    <source>
        <strain evidence="1 16">CFSAN008042</strain>
        <strain evidence="3 17">FDA00006494</strain>
        <strain evidence="2 18">FDA00008584</strain>
        <strain evidence="9 19">FLAG-51482A</strain>
    </source>
</reference>
<accession>A0A2Z5C293</accession>
<dbReference type="Proteomes" id="UP000368512">
    <property type="component" value="Unassembled WGS sequence"/>
</dbReference>
<dbReference type="EMBL" id="AAAJWF010000006">
    <property type="protein sequence ID" value="EAC7481003.1"/>
    <property type="molecule type" value="Genomic_DNA"/>
</dbReference>
<reference evidence="21 22" key="5">
    <citation type="submission" date="2019-04" db="EMBL/GenBank/DDBJ databases">
        <authorList>
            <person name="Ashton P.M."/>
            <person name="Dallman T."/>
            <person name="Nair S."/>
            <person name="De Pinna E."/>
            <person name="Peters T."/>
            <person name="Grant K."/>
        </authorList>
    </citation>
    <scope>NUCLEOTIDE SEQUENCE [LARGE SCALE GENOMIC DNA]</scope>
    <source>
        <strain evidence="7 22">282333</strain>
        <strain evidence="8 21">282352</strain>
        <strain evidence="6 24">289003</strain>
        <strain evidence="4">RL15000286</strain>
    </source>
</reference>
<evidence type="ECO:0000313" key="24">
    <source>
        <dbReference type="Proteomes" id="UP000546397"/>
    </source>
</evidence>
<evidence type="ECO:0000313" key="4">
    <source>
        <dbReference type="EMBL" id="EAE4943055.1"/>
    </source>
</evidence>
<evidence type="ECO:0000313" key="17">
    <source>
        <dbReference type="Proteomes" id="UP000379076"/>
    </source>
</evidence>
<evidence type="ECO:0000313" key="15">
    <source>
        <dbReference type="Proteomes" id="UP000358545"/>
    </source>
</evidence>
<dbReference type="EMBL" id="AAAQQZ010000005">
    <property type="protein sequence ID" value="EAE1339578.1"/>
    <property type="molecule type" value="Genomic_DNA"/>
</dbReference>
<dbReference type="Proteomes" id="UP000427828">
    <property type="component" value="Unassembled WGS sequence"/>
</dbReference>
<dbReference type="RefSeq" id="WP_003728138.1">
    <property type="nucleotide sequence ID" value="NC_021826.1"/>
</dbReference>
<reference evidence="14 23" key="7">
    <citation type="submission" date="2020-06" db="EMBL/GenBank/DDBJ databases">
        <title>Two Listeria outbreaks in Switzerland in 2018 and 2020.</title>
        <authorList>
            <person name="Stevens M.J.A."/>
            <person name="Bloemberg G."/>
            <person name="Nusch-Inderbinnen M."/>
            <person name="Stephan R."/>
        </authorList>
    </citation>
    <scope>NUCLEOTIDE SEQUENCE [LARGE SCALE GENOMIC DNA]</scope>
    <source>
        <strain evidence="14 23">N18-0707</strain>
    </source>
</reference>
<protein>
    <submittedName>
        <fullName evidence="2">Uncharacterized protein</fullName>
    </submittedName>
</protein>
<evidence type="ECO:0000313" key="9">
    <source>
        <dbReference type="EMBL" id="ECX6925774.1"/>
    </source>
</evidence>
<dbReference type="EMBL" id="AABEMN010000008">
    <property type="protein sequence ID" value="EAG9519539.1"/>
    <property type="molecule type" value="Genomic_DNA"/>
</dbReference>
<dbReference type="EMBL" id="AABGHY010000009">
    <property type="protein sequence ID" value="EAH3295154.1"/>
    <property type="molecule type" value="Genomic_DNA"/>
</dbReference>
<evidence type="ECO:0000313" key="16">
    <source>
        <dbReference type="Proteomes" id="UP000368512"/>
    </source>
</evidence>
<dbReference type="EMBL" id="DAAIHR010000004">
    <property type="protein sequence ID" value="HAB8397849.1"/>
    <property type="molecule type" value="Genomic_DNA"/>
</dbReference>
<evidence type="ECO:0000313" key="25">
    <source>
        <dbReference type="Proteomes" id="UP000840197"/>
    </source>
</evidence>
<dbReference type="Proteomes" id="UP000393182">
    <property type="component" value="Unassembled WGS sequence"/>
</dbReference>
<proteinExistence type="predicted"/>
<evidence type="ECO:0000313" key="10">
    <source>
        <dbReference type="EMBL" id="HAB8397849.1"/>
    </source>
</evidence>
<dbReference type="Proteomes" id="UP000546397">
    <property type="component" value="Unassembled WGS sequence"/>
</dbReference>
<dbReference type="EMBL" id="QDAY01000001">
    <property type="protein sequence ID" value="KAA9453024.1"/>
    <property type="molecule type" value="Genomic_DNA"/>
</dbReference>
<evidence type="ECO:0000313" key="3">
    <source>
        <dbReference type="EMBL" id="EAE1339578.1"/>
    </source>
</evidence>
<evidence type="ECO:0000313" key="1">
    <source>
        <dbReference type="EMBL" id="EAC7481003.1"/>
    </source>
</evidence>
<evidence type="ECO:0000313" key="22">
    <source>
        <dbReference type="Proteomes" id="UP000533021"/>
    </source>
</evidence>
<evidence type="ECO:0000313" key="14">
    <source>
        <dbReference type="EMBL" id="NYA01824.1"/>
    </source>
</evidence>
<dbReference type="Proteomes" id="UP000843775">
    <property type="component" value="Unassembled WGS sequence"/>
</dbReference>
<dbReference type="KEGG" id="lmv:Y193_13905"/>
<evidence type="ECO:0000313" key="7">
    <source>
        <dbReference type="EMBL" id="EAH2282955.1"/>
    </source>
</evidence>
<dbReference type="EMBL" id="JACAVN010000004">
    <property type="protein sequence ID" value="NYA01824.1"/>
    <property type="molecule type" value="Genomic_DNA"/>
</dbReference>
<reference evidence="25 26" key="1">
    <citation type="journal article" date="2018" name="Genome Biol.">
        <title>SKESA: strategic k-mer extension for scrupulous assemblies.</title>
        <authorList>
            <person name="Souvorov A."/>
            <person name="Agarwala R."/>
            <person name="Lipman D.J."/>
        </authorList>
    </citation>
    <scope>NUCLEOTIDE SEQUENCE [LARGE SCALE GENOMIC DNA]</scope>
    <source>
        <strain evidence="12">2017-325981-023-01</strain>
        <strain evidence="10 25">CFIAFB20130012</strain>
        <strain evidence="11 27">DMG1500109</strain>
    </source>
</reference>
<evidence type="ECO:0000313" key="27">
    <source>
        <dbReference type="Proteomes" id="UP000843775"/>
    </source>
</evidence>